<feature type="transmembrane region" description="Helical" evidence="6">
    <location>
        <begin position="176"/>
        <end position="195"/>
    </location>
</feature>
<dbReference type="PANTHER" id="PTHR30482">
    <property type="entry name" value="HIGH-AFFINITY BRANCHED-CHAIN AMINO ACID TRANSPORT SYSTEM PERMEASE"/>
    <property type="match status" value="1"/>
</dbReference>
<feature type="transmembrane region" description="Helical" evidence="6">
    <location>
        <begin position="221"/>
        <end position="242"/>
    </location>
</feature>
<evidence type="ECO:0000256" key="1">
    <source>
        <dbReference type="ARBA" id="ARBA00004651"/>
    </source>
</evidence>
<feature type="transmembrane region" description="Helical" evidence="6">
    <location>
        <begin position="262"/>
        <end position="287"/>
    </location>
</feature>
<accession>A0A5K8AHQ1</accession>
<keyword evidence="2" id="KW-1003">Cell membrane</keyword>
<keyword evidence="8" id="KW-1185">Reference proteome</keyword>
<proteinExistence type="predicted"/>
<name>A0A5K8AHQ1_9BACT</name>
<gene>
    <name evidence="7" type="ORF">DSCOOX_45700</name>
</gene>
<evidence type="ECO:0000256" key="6">
    <source>
        <dbReference type="SAM" id="Phobius"/>
    </source>
</evidence>
<comment type="subcellular location">
    <subcellularLocation>
        <location evidence="1">Cell membrane</location>
        <topology evidence="1">Multi-pass membrane protein</topology>
    </subcellularLocation>
</comment>
<dbReference type="GO" id="GO:0015658">
    <property type="term" value="F:branched-chain amino acid transmembrane transporter activity"/>
    <property type="evidence" value="ECO:0007669"/>
    <property type="project" value="InterPro"/>
</dbReference>
<evidence type="ECO:0000256" key="2">
    <source>
        <dbReference type="ARBA" id="ARBA00022475"/>
    </source>
</evidence>
<sequence>MRMTRQNISIAVGTLFFLTLPVIATMAGEPYLVTLFSRILIYALAAVSLDLMLGFGGLVSLGHAAFFGIGAYVVCILSMHAVDGTSVLSWPVVINGSERALVAWPAAVVLAALAAAVIGSLSLRTSGMHFIMITLAFAQMLYYFFVSLEAYGGDDGISLFMRNTVPGVDLAADHQFYYVCLAALGLFLCFACRLVDSRFGMVIRGCRENERRMKSMGFATFRYRLVCFIIAGAGAGLAGALIANQTEYVSPGLMHWTRSGEILVMVLLGGMGTLFGPVVGAAALLLVEEFLSIYTEHWMVYLGPFLVLVVLFAKRGIYGVIIGGNGNHG</sequence>
<keyword evidence="5 6" id="KW-0472">Membrane</keyword>
<dbReference type="CDD" id="cd06581">
    <property type="entry name" value="TM_PBP1_LivM_like"/>
    <property type="match status" value="1"/>
</dbReference>
<dbReference type="InterPro" id="IPR001851">
    <property type="entry name" value="ABC_transp_permease"/>
</dbReference>
<protein>
    <submittedName>
        <fullName evidence="7">Branched-chain amino acid ABC transporter permease</fullName>
    </submittedName>
</protein>
<dbReference type="InterPro" id="IPR043428">
    <property type="entry name" value="LivM-like"/>
</dbReference>
<keyword evidence="3 6" id="KW-0812">Transmembrane</keyword>
<dbReference type="Proteomes" id="UP000422108">
    <property type="component" value="Chromosome"/>
</dbReference>
<dbReference type="PANTHER" id="PTHR30482:SF17">
    <property type="entry name" value="ABC TRANSPORTER ATP-BINDING PROTEIN"/>
    <property type="match status" value="1"/>
</dbReference>
<evidence type="ECO:0000256" key="4">
    <source>
        <dbReference type="ARBA" id="ARBA00022989"/>
    </source>
</evidence>
<dbReference type="Pfam" id="PF02653">
    <property type="entry name" value="BPD_transp_2"/>
    <property type="match status" value="1"/>
</dbReference>
<evidence type="ECO:0000313" key="8">
    <source>
        <dbReference type="Proteomes" id="UP000422108"/>
    </source>
</evidence>
<dbReference type="RefSeq" id="WP_197743379.1">
    <property type="nucleotide sequence ID" value="NZ_AP021879.1"/>
</dbReference>
<keyword evidence="4 6" id="KW-1133">Transmembrane helix</keyword>
<dbReference type="AlphaFoldDB" id="A0A5K8AHQ1"/>
<evidence type="ECO:0000256" key="3">
    <source>
        <dbReference type="ARBA" id="ARBA00022692"/>
    </source>
</evidence>
<evidence type="ECO:0000313" key="7">
    <source>
        <dbReference type="EMBL" id="BBO91390.1"/>
    </source>
</evidence>
<evidence type="ECO:0000256" key="5">
    <source>
        <dbReference type="ARBA" id="ARBA00023136"/>
    </source>
</evidence>
<feature type="transmembrane region" description="Helical" evidence="6">
    <location>
        <begin position="64"/>
        <end position="82"/>
    </location>
</feature>
<feature type="transmembrane region" description="Helical" evidence="6">
    <location>
        <begin position="102"/>
        <end position="123"/>
    </location>
</feature>
<dbReference type="EMBL" id="AP021879">
    <property type="protein sequence ID" value="BBO91390.1"/>
    <property type="molecule type" value="Genomic_DNA"/>
</dbReference>
<dbReference type="GO" id="GO:0005886">
    <property type="term" value="C:plasma membrane"/>
    <property type="evidence" value="ECO:0007669"/>
    <property type="project" value="UniProtKB-SubCell"/>
</dbReference>
<reference evidence="7 8" key="1">
    <citation type="submission" date="2019-11" db="EMBL/GenBank/DDBJ databases">
        <title>Comparative genomics of hydrocarbon-degrading Desulfosarcina strains.</title>
        <authorList>
            <person name="Watanabe M."/>
            <person name="Kojima H."/>
            <person name="Fukui M."/>
        </authorList>
    </citation>
    <scope>NUCLEOTIDE SEQUENCE [LARGE SCALE GENOMIC DNA]</scope>
    <source>
        <strain evidence="8">oXyS1</strain>
    </source>
</reference>
<feature type="transmembrane region" description="Helical" evidence="6">
    <location>
        <begin position="130"/>
        <end position="151"/>
    </location>
</feature>
<feature type="transmembrane region" description="Helical" evidence="6">
    <location>
        <begin position="40"/>
        <end position="59"/>
    </location>
</feature>
<feature type="transmembrane region" description="Helical" evidence="6">
    <location>
        <begin position="299"/>
        <end position="321"/>
    </location>
</feature>
<organism evidence="7 8">
    <name type="scientific">Desulfosarcina ovata subsp. ovata</name>
    <dbReference type="NCBI Taxonomy" id="2752305"/>
    <lineage>
        <taxon>Bacteria</taxon>
        <taxon>Pseudomonadati</taxon>
        <taxon>Thermodesulfobacteriota</taxon>
        <taxon>Desulfobacteria</taxon>
        <taxon>Desulfobacterales</taxon>
        <taxon>Desulfosarcinaceae</taxon>
        <taxon>Desulfosarcina</taxon>
    </lineage>
</organism>